<name>A0ABQ2JFP5_9ACTN</name>
<dbReference type="EMBL" id="BMND01000009">
    <property type="protein sequence ID" value="GGN44839.1"/>
    <property type="molecule type" value="Genomic_DNA"/>
</dbReference>
<keyword evidence="2" id="KW-1185">Reference proteome</keyword>
<evidence type="ECO:0000313" key="2">
    <source>
        <dbReference type="Proteomes" id="UP000600080"/>
    </source>
</evidence>
<dbReference type="Proteomes" id="UP000600080">
    <property type="component" value="Unassembled WGS sequence"/>
</dbReference>
<evidence type="ECO:0000313" key="1">
    <source>
        <dbReference type="EMBL" id="GGN44839.1"/>
    </source>
</evidence>
<gene>
    <name evidence="1" type="ORF">GCM10012285_27850</name>
</gene>
<sequence length="197" mass="21446">MGLRRIAELAQVDRKRLQAVLHGRPERGTPPQERVRPAIAVAVLAVEPDAKNVSNGALVDATGTTRRLQALVAVGWPQAHLAQRLGLTPGNFGSLRRSHVTAGTRQEVSSLYRELWDTNPKLHGVSNRAFVRARNHAAAHHWAPPAAWDDDIDDPGAFPDWTGRCGTPDGYRAHRTAGVLPACEPCLAARRNVHVTP</sequence>
<reference evidence="2" key="1">
    <citation type="journal article" date="2019" name="Int. J. Syst. Evol. Microbiol.">
        <title>The Global Catalogue of Microorganisms (GCM) 10K type strain sequencing project: providing services to taxonomists for standard genome sequencing and annotation.</title>
        <authorList>
            <consortium name="The Broad Institute Genomics Platform"/>
            <consortium name="The Broad Institute Genome Sequencing Center for Infectious Disease"/>
            <person name="Wu L."/>
            <person name="Ma J."/>
        </authorList>
    </citation>
    <scope>NUCLEOTIDE SEQUENCE [LARGE SCALE GENOMIC DNA]</scope>
    <source>
        <strain evidence="2">CGMCC 4.7323</strain>
    </source>
</reference>
<comment type="caution">
    <text evidence="1">The sequence shown here is derived from an EMBL/GenBank/DDBJ whole genome shotgun (WGS) entry which is preliminary data.</text>
</comment>
<accession>A0ABQ2JFP5</accession>
<organism evidence="1 2">
    <name type="scientific">Streptomyces kronopolitis</name>
    <dbReference type="NCBI Taxonomy" id="1612435"/>
    <lineage>
        <taxon>Bacteria</taxon>
        <taxon>Bacillati</taxon>
        <taxon>Actinomycetota</taxon>
        <taxon>Actinomycetes</taxon>
        <taxon>Kitasatosporales</taxon>
        <taxon>Streptomycetaceae</taxon>
        <taxon>Streptomyces</taxon>
    </lineage>
</organism>
<evidence type="ECO:0008006" key="3">
    <source>
        <dbReference type="Google" id="ProtNLM"/>
    </source>
</evidence>
<proteinExistence type="predicted"/>
<protein>
    <recommendedName>
        <fullName evidence="3">Transcriptional regulator</fullName>
    </recommendedName>
</protein>